<evidence type="ECO:0008006" key="5">
    <source>
        <dbReference type="Google" id="ProtNLM"/>
    </source>
</evidence>
<keyword evidence="1" id="KW-1133">Transmembrane helix</keyword>
<gene>
    <name evidence="2" type="ORF">EPJ72_10705</name>
    <name evidence="3" type="ORF">NEH99_05875</name>
</gene>
<keyword evidence="1" id="KW-0812">Transmembrane</keyword>
<feature type="transmembrane region" description="Helical" evidence="1">
    <location>
        <begin position="48"/>
        <end position="66"/>
    </location>
</feature>
<proteinExistence type="predicted"/>
<dbReference type="OrthoDB" id="2052735at2"/>
<dbReference type="OMA" id="MYQAFMI"/>
<dbReference type="EMBL" id="CP098754">
    <property type="protein sequence ID" value="WIH93817.1"/>
    <property type="molecule type" value="Genomic_DNA"/>
</dbReference>
<dbReference type="AlphaFoldDB" id="A0A381ABA4"/>
<organism evidence="2 4">
    <name type="scientific">Brachyspira pilosicoli</name>
    <name type="common">Serpulina pilosicoli</name>
    <dbReference type="NCBI Taxonomy" id="52584"/>
    <lineage>
        <taxon>Bacteria</taxon>
        <taxon>Pseudomonadati</taxon>
        <taxon>Spirochaetota</taxon>
        <taxon>Spirochaetia</taxon>
        <taxon>Brachyspirales</taxon>
        <taxon>Brachyspiraceae</taxon>
        <taxon>Brachyspira</taxon>
    </lineage>
</organism>
<dbReference type="EMBL" id="SAXY01000064">
    <property type="protein sequence ID" value="TXJ37311.1"/>
    <property type="molecule type" value="Genomic_DNA"/>
</dbReference>
<sequence>MTDKEFQKLWNDPVNLIGRVTLLSAVVASFFPVVYLMISHKIFPPIDVVIKAWVLVASSYGVMYVLEPLSYYPVLGLAGSYMNFLSGNGGNMRVPAAACALDVTDTPEGTRNVEIISSLGIAGSIITNLFFVTLAAVLGATILNVVPPIIAEAFKSYAVPAIFGAVLMQFSMKYPKLLVFGLGIPLACKLLIPAMPAFLITLSGLVITIIASKILYKVKA</sequence>
<feature type="transmembrane region" description="Helical" evidence="1">
    <location>
        <begin position="194"/>
        <end position="216"/>
    </location>
</feature>
<feature type="transmembrane region" description="Helical" evidence="1">
    <location>
        <begin position="16"/>
        <end position="36"/>
    </location>
</feature>
<dbReference type="GeneID" id="56440310"/>
<evidence type="ECO:0000256" key="1">
    <source>
        <dbReference type="SAM" id="Phobius"/>
    </source>
</evidence>
<feature type="transmembrane region" description="Helical" evidence="1">
    <location>
        <begin position="115"/>
        <end position="145"/>
    </location>
</feature>
<evidence type="ECO:0000313" key="3">
    <source>
        <dbReference type="EMBL" id="WIH93817.1"/>
    </source>
</evidence>
<evidence type="ECO:0000313" key="2">
    <source>
        <dbReference type="EMBL" id="TXJ37311.1"/>
    </source>
</evidence>
<name>A0A381ABA4_BRAPL</name>
<reference evidence="2" key="2">
    <citation type="submission" date="2019-01" db="EMBL/GenBank/DDBJ databases">
        <authorList>
            <person name="Thorell K."/>
        </authorList>
    </citation>
    <scope>NUCLEOTIDE SEQUENCE</scope>
    <source>
        <strain evidence="2">PC5538III-hc</strain>
    </source>
</reference>
<evidence type="ECO:0000313" key="4">
    <source>
        <dbReference type="Proteomes" id="UP000323176"/>
    </source>
</evidence>
<protein>
    <recommendedName>
        <fullName evidence="5">Transmembrane protein</fullName>
    </recommendedName>
</protein>
<dbReference type="RefSeq" id="WP_013244681.1">
    <property type="nucleotide sequence ID" value="NZ_CALHJJ010000023.1"/>
</dbReference>
<feature type="transmembrane region" description="Helical" evidence="1">
    <location>
        <begin position="157"/>
        <end position="174"/>
    </location>
</feature>
<dbReference type="Proteomes" id="UP001242021">
    <property type="component" value="Chromosome"/>
</dbReference>
<accession>A0A381ABA4</accession>
<dbReference type="Proteomes" id="UP000323176">
    <property type="component" value="Unassembled WGS sequence"/>
</dbReference>
<reference evidence="3" key="3">
    <citation type="submission" date="2022-06" db="EMBL/GenBank/DDBJ databases">
        <title>Brachyspira pilosicoli from pigs in Switzerland.</title>
        <authorList>
            <person name="Schmitt S."/>
            <person name="Arnold M."/>
            <person name="Rossano A."/>
            <person name="Perreten V."/>
        </authorList>
    </citation>
    <scope>NUCLEOTIDE SEQUENCE</scope>
    <source>
        <strain evidence="3">MEI4028</strain>
    </source>
</reference>
<reference evidence="2 4" key="1">
    <citation type="journal article" date="1992" name="Lakartidningen">
        <title>[Penicillin V and not amoxicillin is the first choice preparation in acute otitis].</title>
        <authorList>
            <person name="Kamme C."/>
            <person name="Lundgren K."/>
            <person name="Prellner K."/>
        </authorList>
    </citation>
    <scope>NUCLEOTIDE SEQUENCE [LARGE SCALE GENOMIC DNA]</scope>
    <source>
        <strain evidence="2 4">PC5538III-hc</strain>
    </source>
</reference>
<keyword evidence="1" id="KW-0472">Membrane</keyword>